<accession>A0A0D0A8U1</accession>
<evidence type="ECO:0000313" key="2">
    <source>
        <dbReference type="EMBL" id="KIK34544.1"/>
    </source>
</evidence>
<dbReference type="AlphaFoldDB" id="A0A0D0A8U1"/>
<dbReference type="HOGENOM" id="CLU_038374_0_1_1"/>
<evidence type="ECO:0000313" key="3">
    <source>
        <dbReference type="Proteomes" id="UP000054485"/>
    </source>
</evidence>
<sequence>MPNQNKPLPPLDEITPHILRFWKACLTDKAIVQELRKVIDTDRYGIGITKLKEIRSDMGLKRARQQGHSVETIHDAMVDLRRIYPHAGSREMISLLFHEREMAVPRSVMKSYFATYEPDLVRQRKARRLRRKRFWAAGVNDLFAVDQHDKWLRFGLALHTGIEPFSGRIMWMRIWHSNKNPQLILSYYLDTLTELGHMPLVTQSDLGTENFGIANAHTLLRQWHDPALQGTLQHRWMRTKKNVMPEITWSQLRRRFTPGFENLLDTGVSEGWYDATNTLQIMVFRWVFIPWLQMELNAYKDRVNNTAKRCDRNKVLPHGIPDMIYNSPEDFGALDFKINIESDAIDHIRRVYINPSHAVFDLVPLTLSHHLTSCYAHLGCPVITRDSAWRVYLDLLNAIQLSDDLPAEIITATHDDELPLLDNHEDLPFQDDDNSSYYMEGVRGGRGLDVSHHTQLDALLADDEPDVQHADAASDDDFNVLIVWEFTDDEGDDSGDEW</sequence>
<dbReference type="STRING" id="930992.A0A0D0A8U1"/>
<organism evidence="2 3">
    <name type="scientific">Suillus luteus UH-Slu-Lm8-n1</name>
    <dbReference type="NCBI Taxonomy" id="930992"/>
    <lineage>
        <taxon>Eukaryota</taxon>
        <taxon>Fungi</taxon>
        <taxon>Dikarya</taxon>
        <taxon>Basidiomycota</taxon>
        <taxon>Agaricomycotina</taxon>
        <taxon>Agaricomycetes</taxon>
        <taxon>Agaricomycetidae</taxon>
        <taxon>Boletales</taxon>
        <taxon>Suillineae</taxon>
        <taxon>Suillaceae</taxon>
        <taxon>Suillus</taxon>
    </lineage>
</organism>
<evidence type="ECO:0000259" key="1">
    <source>
        <dbReference type="Pfam" id="PF24764"/>
    </source>
</evidence>
<gene>
    <name evidence="2" type="ORF">CY34DRAFT_17647</name>
</gene>
<dbReference type="PANTHER" id="PTHR46177:SF1">
    <property type="entry name" value="INTEGRASE CATALYTIC DOMAIN-CONTAINING PROTEIN"/>
    <property type="match status" value="1"/>
</dbReference>
<dbReference type="Proteomes" id="UP000054485">
    <property type="component" value="Unassembled WGS sequence"/>
</dbReference>
<reference evidence="2 3" key="1">
    <citation type="submission" date="2014-04" db="EMBL/GenBank/DDBJ databases">
        <authorList>
            <consortium name="DOE Joint Genome Institute"/>
            <person name="Kuo A."/>
            <person name="Ruytinx J."/>
            <person name="Rineau F."/>
            <person name="Colpaert J."/>
            <person name="Kohler A."/>
            <person name="Nagy L.G."/>
            <person name="Floudas D."/>
            <person name="Copeland A."/>
            <person name="Barry K.W."/>
            <person name="Cichocki N."/>
            <person name="Veneault-Fourrey C."/>
            <person name="LaButti K."/>
            <person name="Lindquist E.A."/>
            <person name="Lipzen A."/>
            <person name="Lundell T."/>
            <person name="Morin E."/>
            <person name="Murat C."/>
            <person name="Sun H."/>
            <person name="Tunlid A."/>
            <person name="Henrissat B."/>
            <person name="Grigoriev I.V."/>
            <person name="Hibbett D.S."/>
            <person name="Martin F."/>
            <person name="Nordberg H.P."/>
            <person name="Cantor M.N."/>
            <person name="Hua S.X."/>
        </authorList>
    </citation>
    <scope>NUCLEOTIDE SEQUENCE [LARGE SCALE GENOMIC DNA]</scope>
    <source>
        <strain evidence="2 3">UH-Slu-Lm8-n1</strain>
    </source>
</reference>
<feature type="domain" description="Integrase core" evidence="1">
    <location>
        <begin position="138"/>
        <end position="314"/>
    </location>
</feature>
<dbReference type="OrthoDB" id="5946233at2759"/>
<dbReference type="Pfam" id="PF24764">
    <property type="entry name" value="rva_4"/>
    <property type="match status" value="1"/>
</dbReference>
<dbReference type="PANTHER" id="PTHR46177">
    <property type="entry name" value="INTEGRASE CATALYTIC DOMAIN-CONTAINING PROTEIN"/>
    <property type="match status" value="1"/>
</dbReference>
<proteinExistence type="predicted"/>
<dbReference type="InterPro" id="IPR058913">
    <property type="entry name" value="Integrase_dom_put"/>
</dbReference>
<dbReference type="InParanoid" id="A0A0D0A8U1"/>
<protein>
    <recommendedName>
        <fullName evidence="1">Integrase core domain-containing protein</fullName>
    </recommendedName>
</protein>
<keyword evidence="3" id="KW-1185">Reference proteome</keyword>
<name>A0A0D0A8U1_9AGAM</name>
<dbReference type="EMBL" id="KN835738">
    <property type="protein sequence ID" value="KIK34544.1"/>
    <property type="molecule type" value="Genomic_DNA"/>
</dbReference>
<reference evidence="3" key="2">
    <citation type="submission" date="2015-01" db="EMBL/GenBank/DDBJ databases">
        <title>Evolutionary Origins and Diversification of the Mycorrhizal Mutualists.</title>
        <authorList>
            <consortium name="DOE Joint Genome Institute"/>
            <consortium name="Mycorrhizal Genomics Consortium"/>
            <person name="Kohler A."/>
            <person name="Kuo A."/>
            <person name="Nagy L.G."/>
            <person name="Floudas D."/>
            <person name="Copeland A."/>
            <person name="Barry K.W."/>
            <person name="Cichocki N."/>
            <person name="Veneault-Fourrey C."/>
            <person name="LaButti K."/>
            <person name="Lindquist E.A."/>
            <person name="Lipzen A."/>
            <person name="Lundell T."/>
            <person name="Morin E."/>
            <person name="Murat C."/>
            <person name="Riley R."/>
            <person name="Ohm R."/>
            <person name="Sun H."/>
            <person name="Tunlid A."/>
            <person name="Henrissat B."/>
            <person name="Grigoriev I.V."/>
            <person name="Hibbett D.S."/>
            <person name="Martin F."/>
        </authorList>
    </citation>
    <scope>NUCLEOTIDE SEQUENCE [LARGE SCALE GENOMIC DNA]</scope>
    <source>
        <strain evidence="3">UH-Slu-Lm8-n1</strain>
    </source>
</reference>